<feature type="compositionally biased region" description="Pro residues" evidence="3">
    <location>
        <begin position="246"/>
        <end position="267"/>
    </location>
</feature>
<protein>
    <submittedName>
        <fullName evidence="4">PAT1-like protein 1-like isoform X2</fullName>
    </submittedName>
</protein>
<reference evidence="4 5" key="1">
    <citation type="journal article" date="2018" name="Plant J.">
        <title>Genome sequences of Chlorella sorokiniana UTEX 1602 and Micractinium conductrix SAG 241.80: implications to maltose excretion by a green alga.</title>
        <authorList>
            <person name="Arriola M.B."/>
            <person name="Velmurugan N."/>
            <person name="Zhang Y."/>
            <person name="Plunkett M.H."/>
            <person name="Hondzo H."/>
            <person name="Barney B.M."/>
        </authorList>
    </citation>
    <scope>NUCLEOTIDE SEQUENCE [LARGE SCALE GENOMIC DNA]</scope>
    <source>
        <strain evidence="4 5">SAG 241.80</strain>
    </source>
</reference>
<evidence type="ECO:0000256" key="3">
    <source>
        <dbReference type="SAM" id="MobiDB-lite"/>
    </source>
</evidence>
<dbReference type="PRINTS" id="PR01217">
    <property type="entry name" value="PRICHEXTENSN"/>
</dbReference>
<feature type="compositionally biased region" description="Low complexity" evidence="3">
    <location>
        <begin position="374"/>
        <end position="387"/>
    </location>
</feature>
<dbReference type="OrthoDB" id="74835at2759"/>
<dbReference type="EMBL" id="LHPF02000014">
    <property type="protein sequence ID" value="PSC71465.1"/>
    <property type="molecule type" value="Genomic_DNA"/>
</dbReference>
<evidence type="ECO:0000313" key="5">
    <source>
        <dbReference type="Proteomes" id="UP000239649"/>
    </source>
</evidence>
<feature type="compositionally biased region" description="Pro residues" evidence="3">
    <location>
        <begin position="304"/>
        <end position="317"/>
    </location>
</feature>
<accession>A0A2P6VBK2</accession>
<dbReference type="PANTHER" id="PTHR21551">
    <property type="entry name" value="TOPOISOMERASE II-ASSOCIATED PROTEIN PAT1"/>
    <property type="match status" value="1"/>
</dbReference>
<dbReference type="PANTHER" id="PTHR21551:SF0">
    <property type="entry name" value="PROTEIN ASSOCIATED WITH TOPO II RELATED-1, ISOFORM A"/>
    <property type="match status" value="1"/>
</dbReference>
<gene>
    <name evidence="4" type="ORF">C2E20_5160</name>
</gene>
<comment type="caution">
    <text evidence="4">The sequence shown here is derived from an EMBL/GenBank/DDBJ whole genome shotgun (WGS) entry which is preliminary data.</text>
</comment>
<dbReference type="GO" id="GO:0003723">
    <property type="term" value="F:RNA binding"/>
    <property type="evidence" value="ECO:0007669"/>
    <property type="project" value="TreeGrafter"/>
</dbReference>
<dbReference type="GO" id="GO:0033962">
    <property type="term" value="P:P-body assembly"/>
    <property type="evidence" value="ECO:0007669"/>
    <property type="project" value="TreeGrafter"/>
</dbReference>
<feature type="region of interest" description="Disordered" evidence="3">
    <location>
        <begin position="92"/>
        <end position="137"/>
    </location>
</feature>
<feature type="compositionally biased region" description="Pro residues" evidence="3">
    <location>
        <begin position="194"/>
        <end position="239"/>
    </location>
</feature>
<dbReference type="AlphaFoldDB" id="A0A2P6VBK2"/>
<feature type="region of interest" description="Disordered" evidence="3">
    <location>
        <begin position="1"/>
        <end position="40"/>
    </location>
</feature>
<dbReference type="GO" id="GO:0000932">
    <property type="term" value="C:P-body"/>
    <property type="evidence" value="ECO:0007669"/>
    <property type="project" value="UniProtKB-SubCell"/>
</dbReference>
<dbReference type="Proteomes" id="UP000239649">
    <property type="component" value="Unassembled WGS sequence"/>
</dbReference>
<comment type="subcellular location">
    <subcellularLocation>
        <location evidence="1">Cytoplasm</location>
        <location evidence="1">P-body</location>
    </subcellularLocation>
</comment>
<proteinExistence type="predicted"/>
<feature type="compositionally biased region" description="Basic and acidic residues" evidence="3">
    <location>
        <begin position="512"/>
        <end position="521"/>
    </location>
</feature>
<feature type="compositionally biased region" description="Low complexity" evidence="3">
    <location>
        <begin position="289"/>
        <end position="303"/>
    </location>
</feature>
<name>A0A2P6VBK2_9CHLO</name>
<feature type="compositionally biased region" description="Pro residues" evidence="3">
    <location>
        <begin position="325"/>
        <end position="338"/>
    </location>
</feature>
<evidence type="ECO:0000313" key="4">
    <source>
        <dbReference type="EMBL" id="PSC71465.1"/>
    </source>
</evidence>
<organism evidence="4 5">
    <name type="scientific">Micractinium conductrix</name>
    <dbReference type="NCBI Taxonomy" id="554055"/>
    <lineage>
        <taxon>Eukaryota</taxon>
        <taxon>Viridiplantae</taxon>
        <taxon>Chlorophyta</taxon>
        <taxon>core chlorophytes</taxon>
        <taxon>Trebouxiophyceae</taxon>
        <taxon>Chlorellales</taxon>
        <taxon>Chlorellaceae</taxon>
        <taxon>Chlorella clade</taxon>
        <taxon>Micractinium</taxon>
    </lineage>
</organism>
<keyword evidence="5" id="KW-1185">Reference proteome</keyword>
<dbReference type="InterPro" id="IPR039900">
    <property type="entry name" value="Pat1-like"/>
</dbReference>
<evidence type="ECO:0000256" key="1">
    <source>
        <dbReference type="ARBA" id="ARBA00004201"/>
    </source>
</evidence>
<feature type="region of interest" description="Disordered" evidence="3">
    <location>
        <begin position="173"/>
        <end position="387"/>
    </location>
</feature>
<dbReference type="GO" id="GO:0000290">
    <property type="term" value="P:deadenylation-dependent decapping of nuclear-transcribed mRNA"/>
    <property type="evidence" value="ECO:0007669"/>
    <property type="project" value="InterPro"/>
</dbReference>
<feature type="compositionally biased region" description="Low complexity" evidence="3">
    <location>
        <begin position="173"/>
        <end position="193"/>
    </location>
</feature>
<feature type="region of interest" description="Disordered" evidence="3">
    <location>
        <begin position="508"/>
        <end position="542"/>
    </location>
</feature>
<feature type="compositionally biased region" description="Low complexity" evidence="3">
    <location>
        <begin position="92"/>
        <end position="119"/>
    </location>
</feature>
<keyword evidence="2" id="KW-0963">Cytoplasm</keyword>
<evidence type="ECO:0000256" key="2">
    <source>
        <dbReference type="ARBA" id="ARBA00022490"/>
    </source>
</evidence>
<sequence>MFAAALEQERASGAGGHASDDALGLSLGTLDSAPTAADSTTSNMAVAGSGSLFSDFDVGALSGGGGGDAGPTPLRPKLGSIALGGLLAGTPGSPFGSAPSSSSFGGFSSTPAQQQQQQQPSPLGGGAGYGQSPLGDSAVLHMGLPPVVASLPGGGVMSRGMTAQELEAQLLGGAAGQQHQQQHQQQAPPQQHYPGPPPPPGYYGGMPPPPLTNGYGPPPGMLPPGYGPPPPGYGPPPPGYQQGPPQHGPPPGYGQQGPPPHPPPPHFSPGSAFPPMGGSRPPPRPIPMQQPGMFAGPPDMGQMGPPPPGYGQPPPHHPLMGGPGGPRPLPPGYGPPPPHHMRPALPPQQQLRPPGLPGAWGGRPPVAGPGGLPGATQQQRPPSQQLQHATLAQRLRALNLADRHEEIRRPTLRRRYHSRYMDHEEIEHILHMQWRPLHMGDPYLEDYYYQAFVYKYYAKRNRRSFAPESVRELAPTEKMAADEVSFVKVEGLGRLPFSNIRRPRPLMDIAPEDLRKPKPSGDADADATGAPGAEDGSDAPARPLEQEPMLAARIMLEDCMCLILDVLDIDQIFVAAGGPVETEGALRMRRALLLEGLAASLRLPETPVVVPPTPGAAPGAGGEAGDGVFLRLMSLTKGKKLLARAVRVVYPAPEAAAPRHSALVAGGDVPATPPAHPANLRVVWAALRNLRVLFGGQVGTPEELSACAVVASATAEVLRRLHSPRAVADCLAAVLAGDLDGAPLLDMQPDAVLMPLYAPGCTAHDPQRPWLADILMALLQRAAELDLLPATVPAEGAEAAAAAWRAALPRFAALVERHVGALHEAYRAGLAMGEKEAAAEVRALVPIALVRVLLPHCHLGPVATFTRPPTGGLTLAPRPLRPPSL</sequence>